<name>A0A8J5CZR1_CHIOP</name>
<protein>
    <submittedName>
        <fullName evidence="2">Uncharacterized protein</fullName>
    </submittedName>
</protein>
<feature type="region of interest" description="Disordered" evidence="1">
    <location>
        <begin position="1"/>
        <end position="46"/>
    </location>
</feature>
<evidence type="ECO:0000313" key="3">
    <source>
        <dbReference type="Proteomes" id="UP000770661"/>
    </source>
</evidence>
<keyword evidence="3" id="KW-1185">Reference proteome</keyword>
<evidence type="ECO:0000256" key="1">
    <source>
        <dbReference type="SAM" id="MobiDB-lite"/>
    </source>
</evidence>
<proteinExistence type="predicted"/>
<dbReference type="Proteomes" id="UP000770661">
    <property type="component" value="Unassembled WGS sequence"/>
</dbReference>
<dbReference type="EMBL" id="JACEEZ010004244">
    <property type="protein sequence ID" value="KAG0726541.1"/>
    <property type="molecule type" value="Genomic_DNA"/>
</dbReference>
<gene>
    <name evidence="2" type="ORF">GWK47_036315</name>
</gene>
<organism evidence="2 3">
    <name type="scientific">Chionoecetes opilio</name>
    <name type="common">Atlantic snow crab</name>
    <name type="synonym">Cancer opilio</name>
    <dbReference type="NCBI Taxonomy" id="41210"/>
    <lineage>
        <taxon>Eukaryota</taxon>
        <taxon>Metazoa</taxon>
        <taxon>Ecdysozoa</taxon>
        <taxon>Arthropoda</taxon>
        <taxon>Crustacea</taxon>
        <taxon>Multicrustacea</taxon>
        <taxon>Malacostraca</taxon>
        <taxon>Eumalacostraca</taxon>
        <taxon>Eucarida</taxon>
        <taxon>Decapoda</taxon>
        <taxon>Pleocyemata</taxon>
        <taxon>Brachyura</taxon>
        <taxon>Eubrachyura</taxon>
        <taxon>Majoidea</taxon>
        <taxon>Majidae</taxon>
        <taxon>Chionoecetes</taxon>
    </lineage>
</organism>
<dbReference type="AlphaFoldDB" id="A0A8J5CZR1"/>
<sequence>MDSIQVALPLPDPFPVPGSPAGAGQPLPPDPPEAQMEPLAPPAATHHLPRTAVALLPQGTVTLQPLTLTQQNSEPQSTHQVLPPATSAAHPASVTPRQVAHGVQCLSRV</sequence>
<evidence type="ECO:0000313" key="2">
    <source>
        <dbReference type="EMBL" id="KAG0726541.1"/>
    </source>
</evidence>
<accession>A0A8J5CZR1</accession>
<reference evidence="2" key="1">
    <citation type="submission" date="2020-07" db="EMBL/GenBank/DDBJ databases">
        <title>The High-quality genome of the commercially important snow crab, Chionoecetes opilio.</title>
        <authorList>
            <person name="Jeong J.-H."/>
            <person name="Ryu S."/>
        </authorList>
    </citation>
    <scope>NUCLEOTIDE SEQUENCE</scope>
    <source>
        <strain evidence="2">MADBK_172401_WGS</strain>
        <tissue evidence="2">Digestive gland</tissue>
    </source>
</reference>
<comment type="caution">
    <text evidence="2">The sequence shown here is derived from an EMBL/GenBank/DDBJ whole genome shotgun (WGS) entry which is preliminary data.</text>
</comment>
<feature type="region of interest" description="Disordered" evidence="1">
    <location>
        <begin position="69"/>
        <end position="109"/>
    </location>
</feature>